<comment type="caution">
    <text evidence="5">The sequence shown here is derived from an EMBL/GenBank/DDBJ whole genome shotgun (WGS) entry which is preliminary data.</text>
</comment>
<keyword evidence="2 4" id="KW-0238">DNA-binding</keyword>
<sequence length="186" mass="22311">MNDTFKKIRDQIIEYNSENQTLFAMQPTVMRLMSVMYYYEKPMTLDDMKELLGMSKASMSNAVRELAEIGLVKKVWRKGERKDVYKVEEDNYESFIKYFSHHWSKRLTPKSTSMKKTIDELMELKDEEDIDKETLLLIEKDLDKLYAGLEYIDWLSRVVELFASHEIFDYVPIKEIKREYKKESIN</sequence>
<dbReference type="PANTHER" id="PTHR38465">
    <property type="entry name" value="HTH-TYPE TRANSCRIPTIONAL REGULATOR MJ1563-RELATED"/>
    <property type="match status" value="1"/>
</dbReference>
<dbReference type="PANTHER" id="PTHR38465:SF1">
    <property type="entry name" value="HTH-TYPE TRANSCRIPTIONAL REGULATOR MJ1563-RELATED"/>
    <property type="match status" value="1"/>
</dbReference>
<keyword evidence="6" id="KW-1185">Reference proteome</keyword>
<gene>
    <name evidence="5" type="ORF">ACFSUL_16195</name>
</gene>
<dbReference type="Proteomes" id="UP001597506">
    <property type="component" value="Unassembled WGS sequence"/>
</dbReference>
<name>A0ABW5RXM5_9BACI</name>
<accession>A0ABW5RXM5</accession>
<evidence type="ECO:0000256" key="4">
    <source>
        <dbReference type="PIRNR" id="PIRNR006707"/>
    </source>
</evidence>
<dbReference type="InterPro" id="IPR052362">
    <property type="entry name" value="HTH-GbsR_regulator"/>
</dbReference>
<evidence type="ECO:0000256" key="3">
    <source>
        <dbReference type="ARBA" id="ARBA00023163"/>
    </source>
</evidence>
<dbReference type="InterPro" id="IPR026282">
    <property type="entry name" value="MJ1563"/>
</dbReference>
<reference evidence="6" key="1">
    <citation type="journal article" date="2019" name="Int. J. Syst. Evol. Microbiol.">
        <title>The Global Catalogue of Microorganisms (GCM) 10K type strain sequencing project: providing services to taxonomists for standard genome sequencing and annotation.</title>
        <authorList>
            <consortium name="The Broad Institute Genomics Platform"/>
            <consortium name="The Broad Institute Genome Sequencing Center for Infectious Disease"/>
            <person name="Wu L."/>
            <person name="Ma J."/>
        </authorList>
    </citation>
    <scope>NUCLEOTIDE SEQUENCE [LARGE SCALE GENOMIC DNA]</scope>
    <source>
        <strain evidence="6">KCTC 3913</strain>
    </source>
</reference>
<dbReference type="SUPFAM" id="SSF46785">
    <property type="entry name" value="Winged helix' DNA-binding domain"/>
    <property type="match status" value="1"/>
</dbReference>
<dbReference type="Gene3D" id="1.10.10.10">
    <property type="entry name" value="Winged helix-like DNA-binding domain superfamily/Winged helix DNA-binding domain"/>
    <property type="match status" value="1"/>
</dbReference>
<dbReference type="EMBL" id="JBHUMF010000031">
    <property type="protein sequence ID" value="MFD2682282.1"/>
    <property type="molecule type" value="Genomic_DNA"/>
</dbReference>
<dbReference type="InterPro" id="IPR036388">
    <property type="entry name" value="WH-like_DNA-bd_sf"/>
</dbReference>
<dbReference type="RefSeq" id="WP_377936980.1">
    <property type="nucleotide sequence ID" value="NZ_JBHUMF010000031.1"/>
</dbReference>
<evidence type="ECO:0000313" key="5">
    <source>
        <dbReference type="EMBL" id="MFD2682282.1"/>
    </source>
</evidence>
<comment type="similarity">
    <text evidence="4">Belongs to the GbsR family.</text>
</comment>
<evidence type="ECO:0000256" key="1">
    <source>
        <dbReference type="ARBA" id="ARBA00023015"/>
    </source>
</evidence>
<evidence type="ECO:0000313" key="6">
    <source>
        <dbReference type="Proteomes" id="UP001597506"/>
    </source>
</evidence>
<dbReference type="InterPro" id="IPR036390">
    <property type="entry name" value="WH_DNA-bd_sf"/>
</dbReference>
<keyword evidence="1 4" id="KW-0805">Transcription regulation</keyword>
<proteinExistence type="inferred from homology"/>
<dbReference type="PIRSF" id="PIRSF006707">
    <property type="entry name" value="MJ1563"/>
    <property type="match status" value="1"/>
</dbReference>
<evidence type="ECO:0000256" key="2">
    <source>
        <dbReference type="ARBA" id="ARBA00023125"/>
    </source>
</evidence>
<protein>
    <recommendedName>
        <fullName evidence="4">HTH-type transcriptional regulator</fullName>
    </recommendedName>
</protein>
<keyword evidence="3 4" id="KW-0804">Transcription</keyword>
<organism evidence="5 6">
    <name type="scientific">Bacillus seohaeanensis</name>
    <dbReference type="NCBI Taxonomy" id="284580"/>
    <lineage>
        <taxon>Bacteria</taxon>
        <taxon>Bacillati</taxon>
        <taxon>Bacillota</taxon>
        <taxon>Bacilli</taxon>
        <taxon>Bacillales</taxon>
        <taxon>Bacillaceae</taxon>
        <taxon>Bacillus</taxon>
    </lineage>
</organism>